<keyword evidence="4" id="KW-1133">Transmembrane helix</keyword>
<keyword evidence="3 6" id="KW-0256">Endoplasmic reticulum</keyword>
<evidence type="ECO:0000256" key="3">
    <source>
        <dbReference type="ARBA" id="ARBA00022824"/>
    </source>
</evidence>
<keyword evidence="2" id="KW-0812">Transmembrane</keyword>
<keyword evidence="8" id="KW-1185">Reference proteome</keyword>
<dbReference type="Proteomes" id="UP001492380">
    <property type="component" value="Unassembled WGS sequence"/>
</dbReference>
<accession>A0ABR1Z0A6</accession>
<evidence type="ECO:0000313" key="7">
    <source>
        <dbReference type="EMBL" id="KAK8244401.1"/>
    </source>
</evidence>
<dbReference type="EMBL" id="JBBWRZ010000002">
    <property type="protein sequence ID" value="KAK8244401.1"/>
    <property type="molecule type" value="Genomic_DNA"/>
</dbReference>
<evidence type="ECO:0000313" key="8">
    <source>
        <dbReference type="Proteomes" id="UP001492380"/>
    </source>
</evidence>
<gene>
    <name evidence="7" type="ORF">HDK90DRAFT_508121</name>
</gene>
<comment type="subcellular location">
    <subcellularLocation>
        <location evidence="6">Membrane</location>
        <topology evidence="6">Single-pass membrane protein</topology>
    </subcellularLocation>
    <subcellularLocation>
        <location evidence="6">Endoplasmic reticulum membrane</location>
        <topology evidence="6">Single-pass membrane protein</topology>
    </subcellularLocation>
</comment>
<protein>
    <recommendedName>
        <fullName evidence="6">Stress-associated endoplasmic reticulum protein</fullName>
    </recommendedName>
</protein>
<comment type="function">
    <text evidence="6">Interacts with target proteins during translocation into the lumen of the endoplasmic reticulum. Protects unfolded target proteins against degradation and facilitate correct glycosylation.</text>
</comment>
<dbReference type="Pfam" id="PF06624">
    <property type="entry name" value="RAMP4"/>
    <property type="match status" value="1"/>
</dbReference>
<evidence type="ECO:0000256" key="5">
    <source>
        <dbReference type="ARBA" id="ARBA00023136"/>
    </source>
</evidence>
<evidence type="ECO:0000256" key="2">
    <source>
        <dbReference type="ARBA" id="ARBA00022692"/>
    </source>
</evidence>
<comment type="similarity">
    <text evidence="1 6">Belongs to the RAMP4 family.</text>
</comment>
<keyword evidence="5" id="KW-0472">Membrane</keyword>
<sequence length="116" mass="12914">MVPLPPSCALILQNPTPPLYPFPSPFPHLSQRQRVPNYAYLGAILSPLTRHTQAQTPQQRLANERFAKSEAAKRGKPAPVVKKQEVQKAPISKGWVVLLAFVVCGGLVFELLRLFF</sequence>
<proteinExistence type="inferred from homology"/>
<evidence type="ECO:0000256" key="6">
    <source>
        <dbReference type="RuleBase" id="RU364120"/>
    </source>
</evidence>
<dbReference type="InterPro" id="IPR010580">
    <property type="entry name" value="ER_stress-assoc"/>
</dbReference>
<comment type="caution">
    <text evidence="7">The sequence shown here is derived from an EMBL/GenBank/DDBJ whole genome shotgun (WGS) entry which is preliminary data.</text>
</comment>
<name>A0ABR1Z0A6_9PEZI</name>
<evidence type="ECO:0000256" key="1">
    <source>
        <dbReference type="ARBA" id="ARBA00005500"/>
    </source>
</evidence>
<organism evidence="7 8">
    <name type="scientific">Phyllosticta capitalensis</name>
    <dbReference type="NCBI Taxonomy" id="121624"/>
    <lineage>
        <taxon>Eukaryota</taxon>
        <taxon>Fungi</taxon>
        <taxon>Dikarya</taxon>
        <taxon>Ascomycota</taxon>
        <taxon>Pezizomycotina</taxon>
        <taxon>Dothideomycetes</taxon>
        <taxon>Dothideomycetes incertae sedis</taxon>
        <taxon>Botryosphaeriales</taxon>
        <taxon>Phyllostictaceae</taxon>
        <taxon>Phyllosticta</taxon>
    </lineage>
</organism>
<evidence type="ECO:0000256" key="4">
    <source>
        <dbReference type="ARBA" id="ARBA00022989"/>
    </source>
</evidence>
<reference evidence="7 8" key="1">
    <citation type="submission" date="2024-04" db="EMBL/GenBank/DDBJ databases">
        <title>Phyllosticta paracitricarpa is synonymous to the EU quarantine fungus P. citricarpa based on phylogenomic analyses.</title>
        <authorList>
            <consortium name="Lawrence Berkeley National Laboratory"/>
            <person name="Van Ingen-Buijs V.A."/>
            <person name="Van Westerhoven A.C."/>
            <person name="Haridas S."/>
            <person name="Skiadas P."/>
            <person name="Martin F."/>
            <person name="Groenewald J.Z."/>
            <person name="Crous P.W."/>
            <person name="Seidl M.F."/>
        </authorList>
    </citation>
    <scope>NUCLEOTIDE SEQUENCE [LARGE SCALE GENOMIC DNA]</scope>
    <source>
        <strain evidence="7 8">CBS 123374</strain>
    </source>
</reference>